<dbReference type="RefSeq" id="WP_368375399.1">
    <property type="nucleotide sequence ID" value="NZ_JBFRYB010000001.1"/>
</dbReference>
<feature type="domain" description="FAD-binding" evidence="2">
    <location>
        <begin position="6"/>
        <end position="169"/>
    </location>
</feature>
<sequence length="407" mass="44877">MRNKKYRIAIVGGSIAGCSAAIALAKNGHDVQIFERSSSKLQDRGAGIVIPTPLFESLKEQQWLDQDTPHTPLSGMSYRVKDASNAEEGRSIWHRPLDAVSMRWGHLFAQLRKRVFEQDYINGIDVLDIKQNDDQSQVLTLSDGSTYLADLVIAADGIHSRTRDLVNGPTKINYSGYVLWRGLLDQTSAPAWQIPTPQNDVLWHPYNGGMAGCYVIPASEHSASTQKHTLNWGIYDKVDIDLLSKLLPDAKSPEASSAHSLNDSAKKHLRNLLNNIPALSANLFRQTSAPFVQAIVDLDAKKLVTSNIVLIGDAAAVLRPHAASGAVKAIDNALSLAQALQSTSSSISDNLQSWQLQESPKLRQQVTLSRTLGDGLVTSAPIWNDMSETEMNQWWQSMLEGKNWYMK</sequence>
<organism evidence="4 5">
    <name type="scientific">Zhongshania arctica</name>
    <dbReference type="NCBI Taxonomy" id="3238302"/>
    <lineage>
        <taxon>Bacteria</taxon>
        <taxon>Pseudomonadati</taxon>
        <taxon>Pseudomonadota</taxon>
        <taxon>Gammaproteobacteria</taxon>
        <taxon>Cellvibrionales</taxon>
        <taxon>Spongiibacteraceae</taxon>
        <taxon>Zhongshania</taxon>
    </lineage>
</organism>
<dbReference type="InterPro" id="IPR053212">
    <property type="entry name" value="DHP_3-monooxygenase"/>
</dbReference>
<dbReference type="Pfam" id="PF22607">
    <property type="entry name" value="FAD_binding-like"/>
    <property type="match status" value="1"/>
</dbReference>
<keyword evidence="5" id="KW-1185">Reference proteome</keyword>
<comment type="caution">
    <text evidence="4">The sequence shown here is derived from an EMBL/GenBank/DDBJ whole genome shotgun (WGS) entry which is preliminary data.</text>
</comment>
<dbReference type="InterPro" id="IPR036188">
    <property type="entry name" value="FAD/NAD-bd_sf"/>
</dbReference>
<dbReference type="Proteomes" id="UP001557484">
    <property type="component" value="Unassembled WGS sequence"/>
</dbReference>
<keyword evidence="4" id="KW-0560">Oxidoreductase</keyword>
<protein>
    <submittedName>
        <fullName evidence="4">FAD-dependent monooxygenase</fullName>
    </submittedName>
</protein>
<accession>A0ABV3TWD8</accession>
<evidence type="ECO:0000259" key="3">
    <source>
        <dbReference type="Pfam" id="PF22607"/>
    </source>
</evidence>
<dbReference type="PRINTS" id="PR00420">
    <property type="entry name" value="RNGMNOXGNASE"/>
</dbReference>
<dbReference type="PROSITE" id="PS51257">
    <property type="entry name" value="PROKAR_LIPOPROTEIN"/>
    <property type="match status" value="1"/>
</dbReference>
<reference evidence="4 5" key="1">
    <citation type="journal article" date="2011" name="Int. J. Syst. Evol. Microbiol.">
        <title>Zhongshania antarctica gen. nov., sp. nov. and Zhongshania guokunii sp. nov., gammaproteobacteria respectively isolated from coastal attached (fast) ice and surface seawater of the Antarctic.</title>
        <authorList>
            <person name="Li H.J."/>
            <person name="Zhang X.Y."/>
            <person name="Chen C.X."/>
            <person name="Zhang Y.J."/>
            <person name="Gao Z.M."/>
            <person name="Yu Y."/>
            <person name="Chen X.L."/>
            <person name="Chen B."/>
            <person name="Zhang Y.Z."/>
        </authorList>
    </citation>
    <scope>NUCLEOTIDE SEQUENCE [LARGE SCALE GENOMIC DNA]</scope>
    <source>
        <strain evidence="4 5">R06B22</strain>
    </source>
</reference>
<feature type="signal peptide" evidence="1">
    <location>
        <begin position="1"/>
        <end position="25"/>
    </location>
</feature>
<keyword evidence="1" id="KW-0732">Signal</keyword>
<evidence type="ECO:0000313" key="5">
    <source>
        <dbReference type="Proteomes" id="UP001557484"/>
    </source>
</evidence>
<dbReference type="InterPro" id="IPR002938">
    <property type="entry name" value="FAD-bd"/>
</dbReference>
<dbReference type="GO" id="GO:0004497">
    <property type="term" value="F:monooxygenase activity"/>
    <property type="evidence" value="ECO:0007669"/>
    <property type="project" value="UniProtKB-KW"/>
</dbReference>
<feature type="chain" id="PRO_5047301548" evidence="1">
    <location>
        <begin position="26"/>
        <end position="407"/>
    </location>
</feature>
<dbReference type="SUPFAM" id="SSF54373">
    <property type="entry name" value="FAD-linked reductases, C-terminal domain"/>
    <property type="match status" value="1"/>
</dbReference>
<evidence type="ECO:0000256" key="1">
    <source>
        <dbReference type="SAM" id="SignalP"/>
    </source>
</evidence>
<dbReference type="PANTHER" id="PTHR47469:SF2">
    <property type="entry name" value="OS06G0597600 PROTEIN"/>
    <property type="match status" value="1"/>
</dbReference>
<proteinExistence type="predicted"/>
<name>A0ABV3TWD8_9GAMM</name>
<dbReference type="Gene3D" id="3.50.50.60">
    <property type="entry name" value="FAD/NAD(P)-binding domain"/>
    <property type="match status" value="2"/>
</dbReference>
<dbReference type="SUPFAM" id="SSF51905">
    <property type="entry name" value="FAD/NAD(P)-binding domain"/>
    <property type="match status" value="1"/>
</dbReference>
<dbReference type="PANTHER" id="PTHR47469">
    <property type="entry name" value="MONOOXYGENASE-LIKE"/>
    <property type="match status" value="1"/>
</dbReference>
<gene>
    <name evidence="4" type="ORF">AB4875_07315</name>
</gene>
<dbReference type="EMBL" id="JBFRYB010000001">
    <property type="protein sequence ID" value="MEX1665293.1"/>
    <property type="molecule type" value="Genomic_DNA"/>
</dbReference>
<dbReference type="Pfam" id="PF01494">
    <property type="entry name" value="FAD_binding_3"/>
    <property type="match status" value="1"/>
</dbReference>
<keyword evidence="4" id="KW-0503">Monooxygenase</keyword>
<dbReference type="InterPro" id="IPR054707">
    <property type="entry name" value="DhpH_subs-bd"/>
</dbReference>
<evidence type="ECO:0000313" key="4">
    <source>
        <dbReference type="EMBL" id="MEX1665293.1"/>
    </source>
</evidence>
<feature type="domain" description="2,6-dihydroxypyridine 3-monooxygenase substrate binding" evidence="3">
    <location>
        <begin position="174"/>
        <end position="297"/>
    </location>
</feature>
<evidence type="ECO:0000259" key="2">
    <source>
        <dbReference type="Pfam" id="PF01494"/>
    </source>
</evidence>